<dbReference type="Proteomes" id="UP000016887">
    <property type="component" value="Chromosome"/>
</dbReference>
<keyword evidence="3" id="KW-1185">Reference proteome</keyword>
<gene>
    <name evidence="2" type="ORF">ACAM_0840</name>
</gene>
<reference evidence="2 3" key="1">
    <citation type="journal article" date="2013" name="Appl. Environ. Microbiol.">
        <title>Variation of the Virus-Related Elements within Syntenic Genomes of the Hyperthermophilic Archaeon Aeropyrum.</title>
        <authorList>
            <person name="Daifuku T."/>
            <person name="Yoshida T."/>
            <person name="Kitamura T."/>
            <person name="Kawaichi S."/>
            <person name="Inoue T."/>
            <person name="Nomura K."/>
            <person name="Yoshida Y."/>
            <person name="Kuno S."/>
            <person name="Sako Y."/>
        </authorList>
    </citation>
    <scope>NUCLEOTIDE SEQUENCE [LARGE SCALE GENOMIC DNA]</scope>
    <source>
        <strain evidence="2 3">SY1</strain>
    </source>
</reference>
<feature type="region of interest" description="Disordered" evidence="1">
    <location>
        <begin position="1"/>
        <end position="33"/>
    </location>
</feature>
<protein>
    <submittedName>
        <fullName evidence="2">Uncharacterized conserved protein</fullName>
    </submittedName>
</protein>
<dbReference type="STRING" id="1198449.ACAM_0840"/>
<evidence type="ECO:0000313" key="2">
    <source>
        <dbReference type="EMBL" id="BAN90309.1"/>
    </source>
</evidence>
<accession>U3TG64</accession>
<organism evidence="2 3">
    <name type="scientific">Aeropyrum camini SY1 = JCM 12091</name>
    <dbReference type="NCBI Taxonomy" id="1198449"/>
    <lineage>
        <taxon>Archaea</taxon>
        <taxon>Thermoproteota</taxon>
        <taxon>Thermoprotei</taxon>
        <taxon>Desulfurococcales</taxon>
        <taxon>Desulfurococcaceae</taxon>
        <taxon>Aeropyrum</taxon>
    </lineage>
</organism>
<dbReference type="AlphaFoldDB" id="U3TG64"/>
<proteinExistence type="predicted"/>
<dbReference type="EMBL" id="AP012489">
    <property type="protein sequence ID" value="BAN90309.1"/>
    <property type="molecule type" value="Genomic_DNA"/>
</dbReference>
<evidence type="ECO:0000256" key="1">
    <source>
        <dbReference type="SAM" id="MobiDB-lite"/>
    </source>
</evidence>
<name>U3TG64_9CREN</name>
<evidence type="ECO:0000313" key="3">
    <source>
        <dbReference type="Proteomes" id="UP000016887"/>
    </source>
</evidence>
<dbReference type="KEGG" id="acj:ACAM_0840"/>
<sequence length="96" mass="10690">MDEDLDITRAIHSRREPLHDPLDRPSRCGGDFVDPQPPVIHYNICKGASNIDPNPKPGHDMPAGVYRIAWDHIYHAGGLRPAQPMMSTPDNDEPEG</sequence>
<feature type="compositionally biased region" description="Basic and acidic residues" evidence="1">
    <location>
        <begin position="1"/>
        <end position="26"/>
    </location>
</feature>